<feature type="transmembrane region" description="Helical" evidence="6">
    <location>
        <begin position="369"/>
        <end position="390"/>
    </location>
</feature>
<feature type="transmembrane region" description="Helical" evidence="6">
    <location>
        <begin position="282"/>
        <end position="300"/>
    </location>
</feature>
<evidence type="ECO:0000256" key="1">
    <source>
        <dbReference type="ARBA" id="ARBA00004141"/>
    </source>
</evidence>
<reference evidence="9" key="2">
    <citation type="journal article" date="2018" name="Plant J.">
        <title>The Sorghum bicolor reference genome: improved assembly, gene annotations, a transcriptome atlas, and signatures of genome organization.</title>
        <authorList>
            <person name="McCormick R.F."/>
            <person name="Truong S.K."/>
            <person name="Sreedasyam A."/>
            <person name="Jenkins J."/>
            <person name="Shu S."/>
            <person name="Sims D."/>
            <person name="Kennedy M."/>
            <person name="Amirebrahimi M."/>
            <person name="Weers B.D."/>
            <person name="McKinley B."/>
            <person name="Mattison A."/>
            <person name="Morishige D.T."/>
            <person name="Grimwood J."/>
            <person name="Schmutz J."/>
            <person name="Mullet J.E."/>
        </authorList>
    </citation>
    <scope>NUCLEOTIDE SEQUENCE [LARGE SCALE GENOMIC DNA]</scope>
    <source>
        <strain evidence="9">cv. BTx623</strain>
    </source>
</reference>
<feature type="domain" description="Amino acid transporter transmembrane" evidence="7">
    <location>
        <begin position="44"/>
        <end position="446"/>
    </location>
</feature>
<dbReference type="eggNOG" id="KOG1305">
    <property type="taxonomic scope" value="Eukaryota"/>
</dbReference>
<keyword evidence="9" id="KW-1185">Reference proteome</keyword>
<feature type="transmembrane region" description="Helical" evidence="6">
    <location>
        <begin position="330"/>
        <end position="349"/>
    </location>
</feature>
<keyword evidence="4 6" id="KW-1133">Transmembrane helix</keyword>
<sequence length="465" mass="48832">MVSKNPPFSAMPSAGCDNATAEGAALLLPEHAGDVVDAPRGGGSASVLGAVFNVSTSVVGAGIMSIPAAMRVLGVAPALALIAGVAVLANAAVDFMLRYTRGAPSYAALMDDAFGRAGAKLLNAFIAFNGFGTLTVYLNIIGDVMSGAATGGVEAHSGVLQEWFGSHWWTSREVVLVAAAAILLPLVLRKRVDSLRFTSAISILLAVVFMLISLGIALYALFKGTATMPRMLPDFSRLSSPFELFTAVPVIVVAFTFHFNVHPIRAELSKTSDMKTAVRISLVLCAAIYAAVGFFGYLLFGDATMADVLANFDRSSGAGVPQALNDAARLSYALHLVLVFPLLLFSLRVNVDELLFPGRRPLAADTRRFVSLTVVLMAVLYALAIAIPSIWTLFEYSGSTFAVTISLIFPGAIVLRDVHGIAKRKDKALAATMIVLAVVTSSIAIASNIMSSISDKVRGGDVSSR</sequence>
<feature type="transmembrane region" description="Helical" evidence="6">
    <location>
        <begin position="428"/>
        <end position="450"/>
    </location>
</feature>
<feature type="transmembrane region" description="Helical" evidence="6">
    <location>
        <begin position="169"/>
        <end position="188"/>
    </location>
</feature>
<feature type="transmembrane region" description="Helical" evidence="6">
    <location>
        <begin position="47"/>
        <end position="69"/>
    </location>
</feature>
<dbReference type="EMBL" id="CM000762">
    <property type="protein sequence ID" value="KXG33635.1"/>
    <property type="molecule type" value="Genomic_DNA"/>
</dbReference>
<proteinExistence type="predicted"/>
<dbReference type="GO" id="GO:0015179">
    <property type="term" value="F:L-amino acid transmembrane transporter activity"/>
    <property type="evidence" value="ECO:0000318"/>
    <property type="project" value="GO_Central"/>
</dbReference>
<dbReference type="FunCoup" id="A0A1B6Q6U7">
    <property type="interactions" value="755"/>
</dbReference>
<evidence type="ECO:0000256" key="6">
    <source>
        <dbReference type="SAM" id="Phobius"/>
    </source>
</evidence>
<dbReference type="GO" id="GO:0003333">
    <property type="term" value="P:amino acid transmembrane transport"/>
    <property type="evidence" value="ECO:0000318"/>
    <property type="project" value="GO_Central"/>
</dbReference>
<dbReference type="GO" id="GO:0031090">
    <property type="term" value="C:organelle membrane"/>
    <property type="evidence" value="ECO:0007669"/>
    <property type="project" value="UniProtKB-ARBA"/>
</dbReference>
<feature type="transmembrane region" description="Helical" evidence="6">
    <location>
        <begin position="118"/>
        <end position="140"/>
    </location>
</feature>
<organism evidence="8 9">
    <name type="scientific">Sorghum bicolor</name>
    <name type="common">Sorghum</name>
    <name type="synonym">Sorghum vulgare</name>
    <dbReference type="NCBI Taxonomy" id="4558"/>
    <lineage>
        <taxon>Eukaryota</taxon>
        <taxon>Viridiplantae</taxon>
        <taxon>Streptophyta</taxon>
        <taxon>Embryophyta</taxon>
        <taxon>Tracheophyta</taxon>
        <taxon>Spermatophyta</taxon>
        <taxon>Magnoliopsida</taxon>
        <taxon>Liliopsida</taxon>
        <taxon>Poales</taxon>
        <taxon>Poaceae</taxon>
        <taxon>PACMAD clade</taxon>
        <taxon>Panicoideae</taxon>
        <taxon>Andropogonodae</taxon>
        <taxon>Andropogoneae</taxon>
        <taxon>Sorghinae</taxon>
        <taxon>Sorghum</taxon>
    </lineage>
</organism>
<accession>A0A1B6Q6U7</accession>
<gene>
    <name evidence="8" type="ORF">SORBI_3003G340800</name>
</gene>
<dbReference type="InterPro" id="IPR013057">
    <property type="entry name" value="AA_transpt_TM"/>
</dbReference>
<name>A0A1B6Q6U7_SORBI</name>
<dbReference type="ExpressionAtlas" id="A0A1B6Q6U7">
    <property type="expression patterns" value="baseline and differential"/>
</dbReference>
<dbReference type="PANTHER" id="PTHR22950">
    <property type="entry name" value="AMINO ACID TRANSPORTER"/>
    <property type="match status" value="1"/>
</dbReference>
<feature type="transmembrane region" description="Helical" evidence="6">
    <location>
        <begin position="396"/>
        <end position="416"/>
    </location>
</feature>
<reference evidence="8 9" key="1">
    <citation type="journal article" date="2009" name="Nature">
        <title>The Sorghum bicolor genome and the diversification of grasses.</title>
        <authorList>
            <person name="Paterson A.H."/>
            <person name="Bowers J.E."/>
            <person name="Bruggmann R."/>
            <person name="Dubchak I."/>
            <person name="Grimwood J."/>
            <person name="Gundlach H."/>
            <person name="Haberer G."/>
            <person name="Hellsten U."/>
            <person name="Mitros T."/>
            <person name="Poliakov A."/>
            <person name="Schmutz J."/>
            <person name="Spannagl M."/>
            <person name="Tang H."/>
            <person name="Wang X."/>
            <person name="Wicker T."/>
            <person name="Bharti A.K."/>
            <person name="Chapman J."/>
            <person name="Feltus F.A."/>
            <person name="Gowik U."/>
            <person name="Grigoriev I.V."/>
            <person name="Lyons E."/>
            <person name="Maher C.A."/>
            <person name="Martis M."/>
            <person name="Narechania A."/>
            <person name="Otillar R.P."/>
            <person name="Penning B.W."/>
            <person name="Salamov A.A."/>
            <person name="Wang Y."/>
            <person name="Zhang L."/>
            <person name="Carpita N.C."/>
            <person name="Freeling M."/>
            <person name="Gingle A.R."/>
            <person name="Hash C.T."/>
            <person name="Keller B."/>
            <person name="Klein P."/>
            <person name="Kresovich S."/>
            <person name="McCann M.C."/>
            <person name="Ming R."/>
            <person name="Peterson D.G."/>
            <person name="Mehboob-ur-Rahman"/>
            <person name="Ware D."/>
            <person name="Westhoff P."/>
            <person name="Mayer K.F."/>
            <person name="Messing J."/>
            <person name="Rokhsar D.S."/>
        </authorList>
    </citation>
    <scope>NUCLEOTIDE SEQUENCE [LARGE SCALE GENOMIC DNA]</scope>
    <source>
        <strain evidence="9">cv. BTx623</strain>
    </source>
</reference>
<evidence type="ECO:0000256" key="2">
    <source>
        <dbReference type="ARBA" id="ARBA00022692"/>
    </source>
</evidence>
<dbReference type="Proteomes" id="UP000000768">
    <property type="component" value="Chromosome 3"/>
</dbReference>
<keyword evidence="5 6" id="KW-0472">Membrane</keyword>
<dbReference type="AlphaFoldDB" id="A0A1B6Q6U7"/>
<dbReference type="PANTHER" id="PTHR22950:SF323">
    <property type="entry name" value="AMINO ACID TRANSPORTER AVT6C"/>
    <property type="match status" value="1"/>
</dbReference>
<protein>
    <recommendedName>
        <fullName evidence="7">Amino acid transporter transmembrane domain-containing protein</fullName>
    </recommendedName>
</protein>
<evidence type="ECO:0000256" key="4">
    <source>
        <dbReference type="ARBA" id="ARBA00022989"/>
    </source>
</evidence>
<keyword evidence="3" id="KW-0029">Amino-acid transport</keyword>
<feature type="transmembrane region" description="Helical" evidence="6">
    <location>
        <begin position="200"/>
        <end position="222"/>
    </location>
</feature>
<dbReference type="Gramene" id="KXG33635">
    <property type="protein sequence ID" value="KXG33635"/>
    <property type="gene ID" value="SORBI_3003G340800"/>
</dbReference>
<keyword evidence="2 6" id="KW-0812">Transmembrane</keyword>
<evidence type="ECO:0000313" key="9">
    <source>
        <dbReference type="Proteomes" id="UP000000768"/>
    </source>
</evidence>
<dbReference type="GO" id="GO:0016020">
    <property type="term" value="C:membrane"/>
    <property type="evidence" value="ECO:0000318"/>
    <property type="project" value="GO_Central"/>
</dbReference>
<evidence type="ECO:0000259" key="7">
    <source>
        <dbReference type="Pfam" id="PF01490"/>
    </source>
</evidence>
<evidence type="ECO:0000256" key="3">
    <source>
        <dbReference type="ARBA" id="ARBA00022970"/>
    </source>
</evidence>
<keyword evidence="3" id="KW-0813">Transport</keyword>
<evidence type="ECO:0000256" key="5">
    <source>
        <dbReference type="ARBA" id="ARBA00023136"/>
    </source>
</evidence>
<dbReference type="OrthoDB" id="28208at2759"/>
<feature type="transmembrane region" description="Helical" evidence="6">
    <location>
        <begin position="242"/>
        <end position="261"/>
    </location>
</feature>
<feature type="transmembrane region" description="Helical" evidence="6">
    <location>
        <begin position="75"/>
        <end position="97"/>
    </location>
</feature>
<dbReference type="STRING" id="4558.A0A1B6Q6U7"/>
<evidence type="ECO:0000313" key="8">
    <source>
        <dbReference type="EMBL" id="KXG33635.1"/>
    </source>
</evidence>
<dbReference type="Pfam" id="PF01490">
    <property type="entry name" value="Aa_trans"/>
    <property type="match status" value="1"/>
</dbReference>
<comment type="subcellular location">
    <subcellularLocation>
        <location evidence="1">Membrane</location>
        <topology evidence="1">Multi-pass membrane protein</topology>
    </subcellularLocation>
</comment>
<dbReference type="InParanoid" id="A0A1B6Q6U7"/>